<keyword evidence="1" id="KW-0479">Metal-binding</keyword>
<gene>
    <name evidence="5" type="ORF">C772_01885</name>
</gene>
<dbReference type="PANTHER" id="PTHR28082:SF1">
    <property type="entry name" value="HELPER OF TIM PROTEIN 13"/>
    <property type="match status" value="1"/>
</dbReference>
<dbReference type="PANTHER" id="PTHR28082">
    <property type="entry name" value="ZINC FINGER PROTEIN"/>
    <property type="match status" value="1"/>
</dbReference>
<keyword evidence="6" id="KW-1185">Reference proteome</keyword>
<feature type="domain" description="CHY-type" evidence="4">
    <location>
        <begin position="12"/>
        <end position="93"/>
    </location>
</feature>
<dbReference type="InterPro" id="IPR052604">
    <property type="entry name" value="Mito_Tim_assembly_helper"/>
</dbReference>
<protein>
    <recommendedName>
        <fullName evidence="4">CHY-type domain-containing protein</fullName>
    </recommendedName>
</protein>
<dbReference type="GO" id="GO:0045041">
    <property type="term" value="P:protein import into mitochondrial intermembrane space"/>
    <property type="evidence" value="ECO:0007669"/>
    <property type="project" value="TreeGrafter"/>
</dbReference>
<keyword evidence="2" id="KW-0863">Zinc-finger</keyword>
<keyword evidence="3" id="KW-0862">Zinc</keyword>
<evidence type="ECO:0000313" key="6">
    <source>
        <dbReference type="Proteomes" id="UP000011919"/>
    </source>
</evidence>
<dbReference type="eggNOG" id="COG4357">
    <property type="taxonomic scope" value="Bacteria"/>
</dbReference>
<comment type="caution">
    <text evidence="5">The sequence shown here is derived from an EMBL/GenBank/DDBJ whole genome shotgun (WGS) entry which is preliminary data.</text>
</comment>
<dbReference type="PIRSF" id="PIRSF017292">
    <property type="entry name" value="UCP017292_Znf_CHY"/>
    <property type="match status" value="1"/>
</dbReference>
<dbReference type="SUPFAM" id="SSF161219">
    <property type="entry name" value="CHY zinc finger-like"/>
    <property type="match status" value="1"/>
</dbReference>
<dbReference type="InterPro" id="IPR037274">
    <property type="entry name" value="Znf_CHY_sf"/>
</dbReference>
<dbReference type="GO" id="GO:0008270">
    <property type="term" value="F:zinc ion binding"/>
    <property type="evidence" value="ECO:0007669"/>
    <property type="project" value="UniProtKB-KW"/>
</dbReference>
<evidence type="ECO:0000256" key="3">
    <source>
        <dbReference type="ARBA" id="ARBA00022833"/>
    </source>
</evidence>
<evidence type="ECO:0000256" key="2">
    <source>
        <dbReference type="ARBA" id="ARBA00022771"/>
    </source>
</evidence>
<reference evidence="5 6" key="1">
    <citation type="journal article" date="2013" name="Genome Announc.">
        <title>Draft Genome Sequence of Bhargavaea cecembensis Strain DSE10T, Isolated from a Deep-Sea Sediment Sample Collected at a Depth of 5,904 m from the Chagos-Laccadive Ridge System in the Indian Ocean.</title>
        <authorList>
            <person name="Shivaji S."/>
            <person name="Ara S."/>
            <person name="Begum Z."/>
            <person name="Ruth M."/>
            <person name="Singh A."/>
            <person name="Kumar Pinnaka A."/>
        </authorList>
    </citation>
    <scope>NUCLEOTIDE SEQUENCE [LARGE SCALE GENOMIC DNA]</scope>
    <source>
        <strain evidence="5 6">DSE10</strain>
    </source>
</reference>
<dbReference type="Pfam" id="PF05495">
    <property type="entry name" value="zf-CHY"/>
    <property type="match status" value="1"/>
</dbReference>
<name>M7NX67_9BACL</name>
<evidence type="ECO:0000256" key="1">
    <source>
        <dbReference type="ARBA" id="ARBA00022723"/>
    </source>
</evidence>
<dbReference type="InterPro" id="IPR016694">
    <property type="entry name" value="UCP017292"/>
</dbReference>
<evidence type="ECO:0000259" key="4">
    <source>
        <dbReference type="PROSITE" id="PS51266"/>
    </source>
</evidence>
<dbReference type="OrthoDB" id="882119at2"/>
<dbReference type="EMBL" id="AOFT01000008">
    <property type="protein sequence ID" value="EMR06240.1"/>
    <property type="molecule type" value="Genomic_DNA"/>
</dbReference>
<dbReference type="Proteomes" id="UP000011919">
    <property type="component" value="Unassembled WGS sequence"/>
</dbReference>
<organism evidence="5 6">
    <name type="scientific">Bhargavaea cecembensis DSE10</name>
    <dbReference type="NCBI Taxonomy" id="1235279"/>
    <lineage>
        <taxon>Bacteria</taxon>
        <taxon>Bacillati</taxon>
        <taxon>Bacillota</taxon>
        <taxon>Bacilli</taxon>
        <taxon>Bacillales</taxon>
        <taxon>Caryophanaceae</taxon>
        <taxon>Bhargavaea</taxon>
    </lineage>
</organism>
<dbReference type="InterPro" id="IPR008913">
    <property type="entry name" value="Znf_CHY"/>
</dbReference>
<sequence>MNIHGHEVGGAVIDGETRCRHYHGETDRIAIKFFCCRKWFPCHTCHAESGCGGHAVWPEERFNENAVLCGACGREMSVAEYLGGASSCPSCGASFNPGCKFHRHLYFGE</sequence>
<proteinExistence type="predicted"/>
<accession>M7NX67</accession>
<dbReference type="RefSeq" id="WP_008299446.1">
    <property type="nucleotide sequence ID" value="NZ_AOFT01000008.1"/>
</dbReference>
<evidence type="ECO:0000313" key="5">
    <source>
        <dbReference type="EMBL" id="EMR06240.1"/>
    </source>
</evidence>
<dbReference type="PROSITE" id="PS51266">
    <property type="entry name" value="ZF_CHY"/>
    <property type="match status" value="1"/>
</dbReference>
<dbReference type="AlphaFoldDB" id="M7NX67"/>